<sequence>MAIKVAFTFPVAARKARSQNVSRSSLIGQNDQWSTWSILTLAATLGMASEKSPVGKALTSPVCAMLCTAVMVNSGVLPARNVALGDVQKSVAMLTSPLLLLNANLRKVLKESGTGMLTCFVLSAISVCLGGAGAFLVVSALKYELNWKLCAALIAKNVGGGLNYIAVCATLGLPGDVIASGLTIDNVVGLIYFPGISYLSKVWVGREKQMLQGSTQRAESRLNEGETRFMASELATALAFASVIVATSKLIALRTRSTASMPIATAIAVGIASLCPALIEPFRIAGEELGKVLLYIYFASAGAGGGTVASAANLLPLLGFCLIMYSIHVLVLLACIRFFKLEPKEAFLASNASIGGPATASAMAVAKGWTKHVVPAVLVGNLGNAIATFLALSIGQNVLSRL</sequence>
<keyword evidence="1" id="KW-0472">Membrane</keyword>
<gene>
    <name evidence="2" type="ORF">NDN08_003164</name>
</gene>
<dbReference type="AlphaFoldDB" id="A0AAV8UVW9"/>
<feature type="transmembrane region" description="Helical" evidence="1">
    <location>
        <begin position="115"/>
        <end position="138"/>
    </location>
</feature>
<evidence type="ECO:0000313" key="3">
    <source>
        <dbReference type="Proteomes" id="UP001157974"/>
    </source>
</evidence>
<organism evidence="2 3">
    <name type="scientific">Rhodosorus marinus</name>
    <dbReference type="NCBI Taxonomy" id="101924"/>
    <lineage>
        <taxon>Eukaryota</taxon>
        <taxon>Rhodophyta</taxon>
        <taxon>Stylonematophyceae</taxon>
        <taxon>Stylonematales</taxon>
        <taxon>Stylonemataceae</taxon>
        <taxon>Rhodosorus</taxon>
    </lineage>
</organism>
<keyword evidence="1" id="KW-0812">Transmembrane</keyword>
<feature type="transmembrane region" description="Helical" evidence="1">
    <location>
        <begin position="259"/>
        <end position="280"/>
    </location>
</feature>
<feature type="transmembrane region" description="Helical" evidence="1">
    <location>
        <begin position="372"/>
        <end position="392"/>
    </location>
</feature>
<dbReference type="PANTHER" id="PTHR34289:SF8">
    <property type="entry name" value="DUF819 DOMAIN-CONTAINING PROTEIN"/>
    <property type="match status" value="1"/>
</dbReference>
<accession>A0AAV8UVW9</accession>
<keyword evidence="1" id="KW-1133">Transmembrane helix</keyword>
<dbReference type="PANTHER" id="PTHR34289">
    <property type="entry name" value="PROTEIN, PUTATIVE (DUF819)-RELATED"/>
    <property type="match status" value="1"/>
</dbReference>
<evidence type="ECO:0000313" key="2">
    <source>
        <dbReference type="EMBL" id="KAJ8906674.1"/>
    </source>
</evidence>
<feature type="transmembrane region" description="Helical" evidence="1">
    <location>
        <begin position="292"/>
        <end position="311"/>
    </location>
</feature>
<proteinExistence type="predicted"/>
<feature type="transmembrane region" description="Helical" evidence="1">
    <location>
        <begin position="317"/>
        <end position="339"/>
    </location>
</feature>
<dbReference type="EMBL" id="JAMWBK010000003">
    <property type="protein sequence ID" value="KAJ8906674.1"/>
    <property type="molecule type" value="Genomic_DNA"/>
</dbReference>
<name>A0AAV8UVW9_9RHOD</name>
<protein>
    <recommendedName>
        <fullName evidence="4">DUF819 domain-containing protein</fullName>
    </recommendedName>
</protein>
<evidence type="ECO:0000256" key="1">
    <source>
        <dbReference type="SAM" id="Phobius"/>
    </source>
</evidence>
<reference evidence="2 3" key="1">
    <citation type="journal article" date="2023" name="Nat. Commun.">
        <title>Origin of minicircular mitochondrial genomes in red algae.</title>
        <authorList>
            <person name="Lee Y."/>
            <person name="Cho C.H."/>
            <person name="Lee Y.M."/>
            <person name="Park S.I."/>
            <person name="Yang J.H."/>
            <person name="West J.A."/>
            <person name="Bhattacharya D."/>
            <person name="Yoon H.S."/>
        </authorList>
    </citation>
    <scope>NUCLEOTIDE SEQUENCE [LARGE SCALE GENOMIC DNA]</scope>
    <source>
        <strain evidence="2 3">CCMP1338</strain>
        <tissue evidence="2">Whole cell</tissue>
    </source>
</reference>
<dbReference type="Proteomes" id="UP001157974">
    <property type="component" value="Unassembled WGS sequence"/>
</dbReference>
<comment type="caution">
    <text evidence="2">The sequence shown here is derived from an EMBL/GenBank/DDBJ whole genome shotgun (WGS) entry which is preliminary data.</text>
</comment>
<feature type="transmembrane region" description="Helical" evidence="1">
    <location>
        <begin position="234"/>
        <end position="253"/>
    </location>
</feature>
<dbReference type="Pfam" id="PF05684">
    <property type="entry name" value="DUF819"/>
    <property type="match status" value="1"/>
</dbReference>
<keyword evidence="3" id="KW-1185">Reference proteome</keyword>
<evidence type="ECO:0008006" key="4">
    <source>
        <dbReference type="Google" id="ProtNLM"/>
    </source>
</evidence>
<dbReference type="InterPro" id="IPR008537">
    <property type="entry name" value="DUF819"/>
</dbReference>